<keyword evidence="6 8" id="KW-0472">Membrane</keyword>
<feature type="transmembrane region" description="Helical" evidence="8">
    <location>
        <begin position="113"/>
        <end position="133"/>
    </location>
</feature>
<evidence type="ECO:0000256" key="7">
    <source>
        <dbReference type="SAM" id="MobiDB-lite"/>
    </source>
</evidence>
<evidence type="ECO:0000256" key="8">
    <source>
        <dbReference type="SAM" id="Phobius"/>
    </source>
</evidence>
<dbReference type="Gene3D" id="1.20.1250.20">
    <property type="entry name" value="MFS general substrate transporter like domains"/>
    <property type="match status" value="1"/>
</dbReference>
<dbReference type="OrthoDB" id="754047at2759"/>
<evidence type="ECO:0000313" key="9">
    <source>
        <dbReference type="EMBL" id="CDW84495.1"/>
    </source>
</evidence>
<evidence type="ECO:0000313" key="10">
    <source>
        <dbReference type="Proteomes" id="UP000039865"/>
    </source>
</evidence>
<feature type="transmembrane region" description="Helical" evidence="8">
    <location>
        <begin position="238"/>
        <end position="256"/>
    </location>
</feature>
<feature type="transmembrane region" description="Helical" evidence="8">
    <location>
        <begin position="359"/>
        <end position="379"/>
    </location>
</feature>
<comment type="subcellular location">
    <subcellularLocation>
        <location evidence="1">Membrane</location>
        <topology evidence="1">Multi-pass membrane protein</topology>
    </subcellularLocation>
</comment>
<evidence type="ECO:0000256" key="6">
    <source>
        <dbReference type="ARBA" id="ARBA00023136"/>
    </source>
</evidence>
<feature type="region of interest" description="Disordered" evidence="7">
    <location>
        <begin position="34"/>
        <end position="55"/>
    </location>
</feature>
<dbReference type="SUPFAM" id="SSF103473">
    <property type="entry name" value="MFS general substrate transporter"/>
    <property type="match status" value="1"/>
</dbReference>
<dbReference type="EMBL" id="CCKQ01012856">
    <property type="protein sequence ID" value="CDW84495.1"/>
    <property type="molecule type" value="Genomic_DNA"/>
</dbReference>
<evidence type="ECO:0000256" key="2">
    <source>
        <dbReference type="ARBA" id="ARBA00007015"/>
    </source>
</evidence>
<feature type="transmembrane region" description="Helical" evidence="8">
    <location>
        <begin position="75"/>
        <end position="93"/>
    </location>
</feature>
<dbReference type="Pfam" id="PF03092">
    <property type="entry name" value="BT1"/>
    <property type="match status" value="1"/>
</dbReference>
<feature type="transmembrane region" description="Helical" evidence="8">
    <location>
        <begin position="287"/>
        <end position="307"/>
    </location>
</feature>
<feature type="transmembrane region" description="Helical" evidence="8">
    <location>
        <begin position="170"/>
        <end position="190"/>
    </location>
</feature>
<gene>
    <name evidence="9" type="primary">Contig9806.g10488</name>
    <name evidence="9" type="ORF">STYLEM_13559</name>
</gene>
<feature type="transmembrane region" description="Helical" evidence="8">
    <location>
        <begin position="211"/>
        <end position="232"/>
    </location>
</feature>
<feature type="transmembrane region" description="Helical" evidence="8">
    <location>
        <begin position="145"/>
        <end position="164"/>
    </location>
</feature>
<protein>
    <submittedName>
        <fullName evidence="9">Uncharacterized protein</fullName>
    </submittedName>
</protein>
<dbReference type="AlphaFoldDB" id="A0A078AQ41"/>
<comment type="similarity">
    <text evidence="2">Belongs to the major facilitator superfamily. Folate-biopterin transporter (TC 2.A.71) family.</text>
</comment>
<sequence>MSNECTFDLEDYEMEFRNEDDGEDTASLIKPEVKQKTDAKLKQTSQGGQKKKGSEEDQHSLVDWMLKLFRTFDQSYLQVMTVSYFIQGFKIFIDLSVMDLFKQYLKIEPAESQILTSIIYLPWSLKVVYGLIADNIPVFGSKRRSYIAMNGFLEFIFLLPLVSNLANDKYTITICLTLYAINVAFNDSIIDALMVMQARRDPIHGSEDLNSYTWIWLAIGGMVGSLSAGYLTEYLDPHRSFLLCGLLGLLISFLGLRLNKEIDQDPLSSKKFSKKEFRKNMKSIKKALQSPQVFNTLVYIMLTGVLVPKYNDVSYYFQLTALNFSKMTYSMLTFVSYVSMLLGTMIYNRYFQEWEFRNLFQLCQLGFLFCSLCKLTLIMRLNLGIIDDLAFVFFTNIIQDTMNLALNFLPSVVLFTKITPFNIEATLFATLSGIQSFAQNVGGPLFGSILCKYFGVTNENFDKYHVLVMIQIGAIILSFLFIWFVPTKKEIQKAQDDQLKEHEKEIKTINYI</sequence>
<feature type="transmembrane region" description="Helical" evidence="8">
    <location>
        <begin position="327"/>
        <end position="347"/>
    </location>
</feature>
<dbReference type="PANTHER" id="PTHR31585:SF0">
    <property type="entry name" value="FOLATE-BIOPTERIN TRANSPORTER 1, CHLOROPLASTIC"/>
    <property type="match status" value="1"/>
</dbReference>
<dbReference type="InterPro" id="IPR039309">
    <property type="entry name" value="BT1"/>
</dbReference>
<feature type="transmembrane region" description="Helical" evidence="8">
    <location>
        <begin position="464"/>
        <end position="485"/>
    </location>
</feature>
<keyword evidence="3" id="KW-0813">Transport</keyword>
<evidence type="ECO:0000256" key="4">
    <source>
        <dbReference type="ARBA" id="ARBA00022692"/>
    </source>
</evidence>
<dbReference type="Proteomes" id="UP000039865">
    <property type="component" value="Unassembled WGS sequence"/>
</dbReference>
<keyword evidence="10" id="KW-1185">Reference proteome</keyword>
<dbReference type="InterPro" id="IPR036259">
    <property type="entry name" value="MFS_trans_sf"/>
</dbReference>
<organism evidence="9 10">
    <name type="scientific">Stylonychia lemnae</name>
    <name type="common">Ciliate</name>
    <dbReference type="NCBI Taxonomy" id="5949"/>
    <lineage>
        <taxon>Eukaryota</taxon>
        <taxon>Sar</taxon>
        <taxon>Alveolata</taxon>
        <taxon>Ciliophora</taxon>
        <taxon>Intramacronucleata</taxon>
        <taxon>Spirotrichea</taxon>
        <taxon>Stichotrichia</taxon>
        <taxon>Sporadotrichida</taxon>
        <taxon>Oxytrichidae</taxon>
        <taxon>Stylonychinae</taxon>
        <taxon>Stylonychia</taxon>
    </lineage>
</organism>
<evidence type="ECO:0000256" key="5">
    <source>
        <dbReference type="ARBA" id="ARBA00022989"/>
    </source>
</evidence>
<dbReference type="GO" id="GO:0016020">
    <property type="term" value="C:membrane"/>
    <property type="evidence" value="ECO:0007669"/>
    <property type="project" value="UniProtKB-SubCell"/>
</dbReference>
<name>A0A078AQ41_STYLE</name>
<proteinExistence type="inferred from homology"/>
<accession>A0A078AQ41</accession>
<dbReference type="PANTHER" id="PTHR31585">
    <property type="entry name" value="FOLATE-BIOPTERIN TRANSPORTER 1, CHLOROPLASTIC"/>
    <property type="match status" value="1"/>
</dbReference>
<evidence type="ECO:0000256" key="3">
    <source>
        <dbReference type="ARBA" id="ARBA00022448"/>
    </source>
</evidence>
<evidence type="ECO:0000256" key="1">
    <source>
        <dbReference type="ARBA" id="ARBA00004141"/>
    </source>
</evidence>
<dbReference type="InParanoid" id="A0A078AQ41"/>
<keyword evidence="4 8" id="KW-0812">Transmembrane</keyword>
<reference evidence="9 10" key="1">
    <citation type="submission" date="2014-06" db="EMBL/GenBank/DDBJ databases">
        <authorList>
            <person name="Swart Estienne"/>
        </authorList>
    </citation>
    <scope>NUCLEOTIDE SEQUENCE [LARGE SCALE GENOMIC DNA]</scope>
    <source>
        <strain evidence="9 10">130c</strain>
    </source>
</reference>
<keyword evidence="5 8" id="KW-1133">Transmembrane helix</keyword>